<evidence type="ECO:0000259" key="3">
    <source>
        <dbReference type="Pfam" id="PF15463"/>
    </source>
</evidence>
<feature type="compositionally biased region" description="Basic and acidic residues" evidence="2">
    <location>
        <begin position="138"/>
        <end position="155"/>
    </location>
</feature>
<feature type="region of interest" description="Disordered" evidence="2">
    <location>
        <begin position="1"/>
        <end position="310"/>
    </location>
</feature>
<dbReference type="VEuPathDB" id="FungiDB:FOZG_07216"/>
<dbReference type="GO" id="GO:0001164">
    <property type="term" value="F:RNA polymerase I core promoter sequence-specific DNA binding"/>
    <property type="evidence" value="ECO:0007669"/>
    <property type="project" value="TreeGrafter"/>
</dbReference>
<sequence>MPPSLKDKGGRLLAFANGGPRTNEAQSGVDVKPTKSEPPQNVPTAPIPRPTSYPREITGLGGRNTAPPKQNYPFSQPPPHHSPVRSTISSPDGRIKADSSDRRVDIFSGSQLDENFMESGLTTPHNEPSDPVKLGPELTRDLKKTIPSHRLPDRNRFHRPPPTSDLFTVGDDLRMNVVSRSQQHNADHMGDGFQDDVTVRHGKLNGHHGHGRTRPDSPARQDSKIPMREVRIRKSHSGRSEAYDTNQARNISPRRPETQRQTQWQTQWQTHYKNESSRQPTVHHLDDEDAESASQEEEHTTPRPKPAKPVVQRTLLESSMPATTNFMSNTSRLDRKRRRPSPEYDDVALNSMTFASLRQQPFDFDPSKDGQKGTGVNADNLEDKLEHFRHLGEKEQHDLFSNMSMENWETSGEWFVHEFSALMQKLLDSRRQKRKIIQEFEQEAANREEAVRLKTQAIDRKLSKMKQDGQRVVEDKTA</sequence>
<dbReference type="PANTHER" id="PTHR28244">
    <property type="entry name" value="RNA POLYMERASE I-SPECIFIC TRANSCRIPTION INITIATION FACTOR RRN11"/>
    <property type="match status" value="1"/>
</dbReference>
<dbReference type="VEuPathDB" id="FungiDB:HZS61_012488"/>
<evidence type="ECO:0000313" key="4">
    <source>
        <dbReference type="EMBL" id="RKK79300.1"/>
    </source>
</evidence>
<dbReference type="VEuPathDB" id="FungiDB:FOIG_12905"/>
<accession>A0A420NGB0</accession>
<evidence type="ECO:0000256" key="2">
    <source>
        <dbReference type="SAM" id="MobiDB-lite"/>
    </source>
</evidence>
<dbReference type="VEuPathDB" id="FungiDB:FOC1_g10011125"/>
<comment type="caution">
    <text evidence="4">The sequence shown here is derived from an EMBL/GenBank/DDBJ whole genome shotgun (WGS) entry which is preliminary data.</text>
</comment>
<keyword evidence="1" id="KW-0175">Coiled coil</keyword>
<proteinExistence type="predicted"/>
<dbReference type="VEuPathDB" id="FungiDB:FOXG_06345"/>
<dbReference type="Proteomes" id="UP000285084">
    <property type="component" value="Unassembled WGS sequence"/>
</dbReference>
<dbReference type="AlphaFoldDB" id="A0A420NGB0"/>
<dbReference type="EMBL" id="MRCX01000033">
    <property type="protein sequence ID" value="RKK79300.1"/>
    <property type="molecule type" value="Genomic_DNA"/>
</dbReference>
<feature type="compositionally biased region" description="Basic and acidic residues" evidence="2">
    <location>
        <begin position="93"/>
        <end position="105"/>
    </location>
</feature>
<evidence type="ECO:0000256" key="1">
    <source>
        <dbReference type="SAM" id="Coils"/>
    </source>
</evidence>
<dbReference type="GO" id="GO:0017025">
    <property type="term" value="F:TBP-class protein binding"/>
    <property type="evidence" value="ECO:0007669"/>
    <property type="project" value="TreeGrafter"/>
</dbReference>
<dbReference type="GO" id="GO:0042790">
    <property type="term" value="P:nucleolar large rRNA transcription by RNA polymerase I"/>
    <property type="evidence" value="ECO:0007669"/>
    <property type="project" value="TreeGrafter"/>
</dbReference>
<feature type="domain" description="Extracellular mutant protein 11 C-terminal" evidence="3">
    <location>
        <begin position="343"/>
        <end position="472"/>
    </location>
</feature>
<dbReference type="InterPro" id="IPR029178">
    <property type="entry name" value="Ecm11_C"/>
</dbReference>
<feature type="compositionally biased region" description="Basic and acidic residues" evidence="2">
    <location>
        <begin position="213"/>
        <end position="242"/>
    </location>
</feature>
<protein>
    <recommendedName>
        <fullName evidence="3">Extracellular mutant protein 11 C-terminal domain-containing protein</fullName>
    </recommendedName>
</protein>
<dbReference type="GO" id="GO:0070860">
    <property type="term" value="C:RNA polymerase I core factor complex"/>
    <property type="evidence" value="ECO:0007669"/>
    <property type="project" value="TreeGrafter"/>
</dbReference>
<feature type="coiled-coil region" evidence="1">
    <location>
        <begin position="423"/>
        <end position="450"/>
    </location>
</feature>
<dbReference type="InterPro" id="IPR053029">
    <property type="entry name" value="RNA_pol_I-specific_init_factor"/>
</dbReference>
<dbReference type="Pfam" id="PF15463">
    <property type="entry name" value="ECM11"/>
    <property type="match status" value="1"/>
</dbReference>
<dbReference type="PANTHER" id="PTHR28244:SF3">
    <property type="entry name" value="EXTRACELLULAR MUTANT PROTEIN 11 C-TERMINAL DOMAIN-CONTAINING PROTEIN"/>
    <property type="match status" value="1"/>
</dbReference>
<feature type="compositionally biased region" description="Low complexity" evidence="2">
    <location>
        <begin position="259"/>
        <end position="270"/>
    </location>
</feature>
<evidence type="ECO:0000313" key="5">
    <source>
        <dbReference type="Proteomes" id="UP000285084"/>
    </source>
</evidence>
<name>A0A420NGB0_FUSOX</name>
<gene>
    <name evidence="4" type="ORF">BFJ69_g5032</name>
</gene>
<reference evidence="4 5" key="1">
    <citation type="journal article" date="2018" name="Sci. Rep.">
        <title>Characterisation of pathogen-specific regions and novel effector candidates in Fusarium oxysporum f. sp. cepae.</title>
        <authorList>
            <person name="Armitage A.D."/>
            <person name="Taylor A."/>
            <person name="Sobczyk M.K."/>
            <person name="Baxter L."/>
            <person name="Greenfield B.P."/>
            <person name="Bates H.J."/>
            <person name="Wilson F."/>
            <person name="Jackson A.C."/>
            <person name="Ott S."/>
            <person name="Harrison R.J."/>
            <person name="Clarkson J.P."/>
        </authorList>
    </citation>
    <scope>NUCLEOTIDE SEQUENCE [LARGE SCALE GENOMIC DNA]</scope>
    <source>
        <strain evidence="4 5">Fo_A13</strain>
    </source>
</reference>
<organism evidence="4 5">
    <name type="scientific">Fusarium oxysporum</name>
    <name type="common">Fusarium vascular wilt</name>
    <dbReference type="NCBI Taxonomy" id="5507"/>
    <lineage>
        <taxon>Eukaryota</taxon>
        <taxon>Fungi</taxon>
        <taxon>Dikarya</taxon>
        <taxon>Ascomycota</taxon>
        <taxon>Pezizomycotina</taxon>
        <taxon>Sordariomycetes</taxon>
        <taxon>Hypocreomycetidae</taxon>
        <taxon>Hypocreales</taxon>
        <taxon>Nectriaceae</taxon>
        <taxon>Fusarium</taxon>
        <taxon>Fusarium oxysporum species complex</taxon>
    </lineage>
</organism>
<feature type="compositionally biased region" description="Basic and acidic residues" evidence="2">
    <location>
        <begin position="1"/>
        <end position="10"/>
    </location>
</feature>
<feature type="compositionally biased region" description="Basic residues" evidence="2">
    <location>
        <begin position="200"/>
        <end position="212"/>
    </location>
</feature>
<dbReference type="VEuPathDB" id="FungiDB:FOMG_10502"/>